<name>A0A5J5IXJ9_9MICO</name>
<keyword evidence="8" id="KW-1278">Translocase</keyword>
<evidence type="ECO:0000313" key="12">
    <source>
        <dbReference type="Proteomes" id="UP000325827"/>
    </source>
</evidence>
<dbReference type="RefSeq" id="WP_150450173.1">
    <property type="nucleotide sequence ID" value="NZ_VYSA01000004.1"/>
</dbReference>
<protein>
    <submittedName>
        <fullName evidence="11">ABC transporter ATP-binding protein</fullName>
    </submittedName>
</protein>
<keyword evidence="12" id="KW-1185">Reference proteome</keyword>
<dbReference type="GO" id="GO:0005886">
    <property type="term" value="C:plasma membrane"/>
    <property type="evidence" value="ECO:0007669"/>
    <property type="project" value="UniProtKB-SubCell"/>
</dbReference>
<dbReference type="SUPFAM" id="SSF52540">
    <property type="entry name" value="P-loop containing nucleoside triphosphate hydrolases"/>
    <property type="match status" value="1"/>
</dbReference>
<keyword evidence="6" id="KW-0547">Nucleotide-binding</keyword>
<keyword evidence="3" id="KW-0813">Transport</keyword>
<keyword evidence="5" id="KW-0997">Cell inner membrane</keyword>
<evidence type="ECO:0000259" key="10">
    <source>
        <dbReference type="PROSITE" id="PS50893"/>
    </source>
</evidence>
<keyword evidence="4" id="KW-1003">Cell membrane</keyword>
<comment type="subcellular location">
    <subcellularLocation>
        <location evidence="1">Cell membrane</location>
        <topology evidence="1">Peripheral membrane protein</topology>
    </subcellularLocation>
</comment>
<evidence type="ECO:0000313" key="11">
    <source>
        <dbReference type="EMBL" id="KAA9106030.1"/>
    </source>
</evidence>
<dbReference type="Gene3D" id="3.40.50.300">
    <property type="entry name" value="P-loop containing nucleotide triphosphate hydrolases"/>
    <property type="match status" value="1"/>
</dbReference>
<dbReference type="OrthoDB" id="8481147at2"/>
<dbReference type="AlphaFoldDB" id="A0A5J5IXJ9"/>
<keyword evidence="9" id="KW-0472">Membrane</keyword>
<dbReference type="InterPro" id="IPR003439">
    <property type="entry name" value="ABC_transporter-like_ATP-bd"/>
</dbReference>
<evidence type="ECO:0000256" key="1">
    <source>
        <dbReference type="ARBA" id="ARBA00004202"/>
    </source>
</evidence>
<gene>
    <name evidence="11" type="ORF">F6B43_16880</name>
</gene>
<comment type="caution">
    <text evidence="11">The sequence shown here is derived from an EMBL/GenBank/DDBJ whole genome shotgun (WGS) entry which is preliminary data.</text>
</comment>
<dbReference type="CDD" id="cd03257">
    <property type="entry name" value="ABC_NikE_OppD_transporters"/>
    <property type="match status" value="1"/>
</dbReference>
<evidence type="ECO:0000256" key="7">
    <source>
        <dbReference type="ARBA" id="ARBA00022840"/>
    </source>
</evidence>
<dbReference type="InterPro" id="IPR027417">
    <property type="entry name" value="P-loop_NTPase"/>
</dbReference>
<proteinExistence type="inferred from homology"/>
<evidence type="ECO:0000256" key="3">
    <source>
        <dbReference type="ARBA" id="ARBA00022448"/>
    </source>
</evidence>
<evidence type="ECO:0000256" key="4">
    <source>
        <dbReference type="ARBA" id="ARBA00022475"/>
    </source>
</evidence>
<evidence type="ECO:0000256" key="9">
    <source>
        <dbReference type="ARBA" id="ARBA00023136"/>
    </source>
</evidence>
<evidence type="ECO:0000256" key="5">
    <source>
        <dbReference type="ARBA" id="ARBA00022519"/>
    </source>
</evidence>
<reference evidence="12" key="1">
    <citation type="submission" date="2019-09" db="EMBL/GenBank/DDBJ databases">
        <title>Mumia zhuanghuii sp. nov. isolated from the intestinal contents of plateau pika (Ochotona curzoniae) in the Qinghai-Tibet plateau of China.</title>
        <authorList>
            <person name="Tian Z."/>
        </authorList>
    </citation>
    <scope>NUCLEOTIDE SEQUENCE [LARGE SCALE GENOMIC DNA]</scope>
    <source>
        <strain evidence="12">JCM 30598</strain>
    </source>
</reference>
<sequence>MTPALQISGLRVDIGGQTILGGIDLVVAPGEAVALVGESGSGKSMTLRAIAGLLPSSGRATGSIRLDGAELNELSVRARRRAVSEAVGMVFQDPREAINPVRTIGDFLTEALILARGVSQKDAGVRARGVLRDVGIADAATRMEQYPHQLSGGLLQRVMIASVLLAEPKIVLADEPTTALDVITQEEVVAILDARRREHGMAMVFVSHDLDLAAAITDRTAVMRAGELVEEGASATLHKQAQHPYTRALLAARPVLAPPSDPTQEIRDVC</sequence>
<feature type="domain" description="ABC transporter" evidence="10">
    <location>
        <begin position="5"/>
        <end position="250"/>
    </location>
</feature>
<evidence type="ECO:0000256" key="8">
    <source>
        <dbReference type="ARBA" id="ARBA00022967"/>
    </source>
</evidence>
<dbReference type="Proteomes" id="UP000325827">
    <property type="component" value="Unassembled WGS sequence"/>
</dbReference>
<dbReference type="EMBL" id="VYSA01000004">
    <property type="protein sequence ID" value="KAA9106030.1"/>
    <property type="molecule type" value="Genomic_DNA"/>
</dbReference>
<dbReference type="PROSITE" id="PS50893">
    <property type="entry name" value="ABC_TRANSPORTER_2"/>
    <property type="match status" value="1"/>
</dbReference>
<evidence type="ECO:0000256" key="6">
    <source>
        <dbReference type="ARBA" id="ARBA00022741"/>
    </source>
</evidence>
<dbReference type="GO" id="GO:0016887">
    <property type="term" value="F:ATP hydrolysis activity"/>
    <property type="evidence" value="ECO:0007669"/>
    <property type="project" value="InterPro"/>
</dbReference>
<accession>A0A5J5IXJ9</accession>
<evidence type="ECO:0000256" key="2">
    <source>
        <dbReference type="ARBA" id="ARBA00005417"/>
    </source>
</evidence>
<dbReference type="Pfam" id="PF00005">
    <property type="entry name" value="ABC_tran"/>
    <property type="match status" value="1"/>
</dbReference>
<dbReference type="PANTHER" id="PTHR43297">
    <property type="entry name" value="OLIGOPEPTIDE TRANSPORT ATP-BINDING PROTEIN APPD"/>
    <property type="match status" value="1"/>
</dbReference>
<keyword evidence="7 11" id="KW-0067">ATP-binding</keyword>
<dbReference type="PANTHER" id="PTHR43297:SF14">
    <property type="entry name" value="ATPASE AAA-TYPE CORE DOMAIN-CONTAINING PROTEIN"/>
    <property type="match status" value="1"/>
</dbReference>
<comment type="similarity">
    <text evidence="2">Belongs to the ABC transporter superfamily.</text>
</comment>
<organism evidence="11 12">
    <name type="scientific">Microbacterium rhizomatis</name>
    <dbReference type="NCBI Taxonomy" id="1631477"/>
    <lineage>
        <taxon>Bacteria</taxon>
        <taxon>Bacillati</taxon>
        <taxon>Actinomycetota</taxon>
        <taxon>Actinomycetes</taxon>
        <taxon>Micrococcales</taxon>
        <taxon>Microbacteriaceae</taxon>
        <taxon>Microbacterium</taxon>
    </lineage>
</organism>
<dbReference type="SMART" id="SM00382">
    <property type="entry name" value="AAA"/>
    <property type="match status" value="1"/>
</dbReference>
<dbReference type="GO" id="GO:0005524">
    <property type="term" value="F:ATP binding"/>
    <property type="evidence" value="ECO:0007669"/>
    <property type="project" value="UniProtKB-KW"/>
</dbReference>
<dbReference type="InterPro" id="IPR003593">
    <property type="entry name" value="AAA+_ATPase"/>
</dbReference>
<dbReference type="InterPro" id="IPR050388">
    <property type="entry name" value="ABC_Ni/Peptide_Import"/>
</dbReference>